<proteinExistence type="predicted"/>
<evidence type="ECO:0000313" key="1">
    <source>
        <dbReference type="EMBL" id="QIR16633.1"/>
    </source>
</evidence>
<dbReference type="RefSeq" id="WP_167680461.1">
    <property type="nucleotide sequence ID" value="NZ_CP050315.1"/>
</dbReference>
<protein>
    <submittedName>
        <fullName evidence="1">Uncharacterized protein</fullName>
    </submittedName>
</protein>
<accession>A0A6G9QRA7</accession>
<dbReference type="EMBL" id="CP050315">
    <property type="protein sequence ID" value="QIR16633.1"/>
    <property type="molecule type" value="Genomic_DNA"/>
</dbReference>
<keyword evidence="2" id="KW-1185">Reference proteome</keyword>
<reference evidence="1 2" key="1">
    <citation type="submission" date="2020-03" db="EMBL/GenBank/DDBJ databases">
        <title>Complete genome sequence of Shewanella sp.</title>
        <authorList>
            <person name="Kim Y.-S."/>
            <person name="Kim S.-J."/>
            <person name="Jung H.-K."/>
            <person name="Kim K.-H."/>
        </authorList>
    </citation>
    <scope>NUCLEOTIDE SEQUENCE [LARGE SCALE GENOMIC DNA]</scope>
    <source>
        <strain evidence="1 2">PN3F2</strain>
        <plasmid evidence="1 2">pPN3F2_2</plasmid>
    </source>
</reference>
<organism evidence="1 2">
    <name type="scientific">Shewanella aestuarii</name>
    <dbReference type="NCBI Taxonomy" id="1028752"/>
    <lineage>
        <taxon>Bacteria</taxon>
        <taxon>Pseudomonadati</taxon>
        <taxon>Pseudomonadota</taxon>
        <taxon>Gammaproteobacteria</taxon>
        <taxon>Alteromonadales</taxon>
        <taxon>Shewanellaceae</taxon>
        <taxon>Shewanella</taxon>
    </lineage>
</organism>
<geneLocation type="plasmid" evidence="1 2">
    <name>pPN3F2_2</name>
</geneLocation>
<gene>
    <name evidence="1" type="ORF">HBH39_19345</name>
</gene>
<keyword evidence="1" id="KW-0614">Plasmid</keyword>
<dbReference type="KEGG" id="saes:HBH39_19345"/>
<name>A0A6G9QRA7_9GAMM</name>
<evidence type="ECO:0000313" key="2">
    <source>
        <dbReference type="Proteomes" id="UP000502608"/>
    </source>
</evidence>
<sequence>MNLITQAEAKLIRKELTALLEQYNQTNAHGLTVALGNASFSDHQITFSTTAITKIEGTGDIKPSKEAGDFLTYAEYLGLSKDDLGKPFSASGREFKLCGYKPRSTKYPFLGQDDEGNVYKFTSKVVLSAFNAV</sequence>
<dbReference type="AlphaFoldDB" id="A0A6G9QRA7"/>
<dbReference type="Proteomes" id="UP000502608">
    <property type="component" value="Plasmid pPN3F2_2"/>
</dbReference>